<dbReference type="Gene3D" id="2.20.25.10">
    <property type="match status" value="1"/>
</dbReference>
<sequence>MVKNLFECHKCGNKWAGRPIAERKNVRTDDSNKPVIKCASCGEYAGYFISDKVPGDLLKKKSIIGKRAAEVKADITAPEKGLDDYIRLLGKAKDATSLQQGLARMSQGGEIKFEDLLKLAVLDKLNKSDNPGAVLLGIQRDIDNLRRDLADAKKSAPAVAPSPATPPYVEVLLKKIIEGYTAPHDSGGLKFNNLSELQNAAKFFTSSSGRNMLDIESEKVQAEYQAKREAQRESAKFHSDLIRSVKEFTRDMGYGMGDSFSKNLDRERDRKFERAKPISLTGTPVEGNSNLLKIPCPACHKEITYELGSARIVCPHCNDYFTVIPQEEKSRSPGGSSPSRASAHPGVESRASGDYHNSGSEKESAVVVGGRVRGGDTKVIDPGDTKKQKGGKK</sequence>
<comment type="caution">
    <text evidence="2">The sequence shown here is derived from an EMBL/GenBank/DDBJ whole genome shotgun (WGS) entry which is preliminary data.</text>
</comment>
<organism evidence="2">
    <name type="scientific">marine sediment metagenome</name>
    <dbReference type="NCBI Taxonomy" id="412755"/>
    <lineage>
        <taxon>unclassified sequences</taxon>
        <taxon>metagenomes</taxon>
        <taxon>ecological metagenomes</taxon>
    </lineage>
</organism>
<reference evidence="2" key="1">
    <citation type="journal article" date="2014" name="Front. Microbiol.">
        <title>High frequency of phylogenetically diverse reductive dehalogenase-homologous genes in deep subseafloor sedimentary metagenomes.</title>
        <authorList>
            <person name="Kawai M."/>
            <person name="Futagami T."/>
            <person name="Toyoda A."/>
            <person name="Takaki Y."/>
            <person name="Nishi S."/>
            <person name="Hori S."/>
            <person name="Arai W."/>
            <person name="Tsubouchi T."/>
            <person name="Morono Y."/>
            <person name="Uchiyama I."/>
            <person name="Ito T."/>
            <person name="Fujiyama A."/>
            <person name="Inagaki F."/>
            <person name="Takami H."/>
        </authorList>
    </citation>
    <scope>NUCLEOTIDE SEQUENCE</scope>
    <source>
        <strain evidence="2">Expedition CK06-06</strain>
    </source>
</reference>
<evidence type="ECO:0000256" key="1">
    <source>
        <dbReference type="SAM" id="MobiDB-lite"/>
    </source>
</evidence>
<protein>
    <submittedName>
        <fullName evidence="2">Uncharacterized protein</fullName>
    </submittedName>
</protein>
<proteinExistence type="predicted"/>
<feature type="region of interest" description="Disordered" evidence="1">
    <location>
        <begin position="327"/>
        <end position="393"/>
    </location>
</feature>
<dbReference type="EMBL" id="BARW01000148">
    <property type="protein sequence ID" value="GAI60242.1"/>
    <property type="molecule type" value="Genomic_DNA"/>
</dbReference>
<feature type="compositionally biased region" description="Low complexity" evidence="1">
    <location>
        <begin position="332"/>
        <end position="343"/>
    </location>
</feature>
<evidence type="ECO:0000313" key="2">
    <source>
        <dbReference type="EMBL" id="GAI60242.1"/>
    </source>
</evidence>
<dbReference type="AlphaFoldDB" id="X1PVF5"/>
<accession>X1PVF5</accession>
<gene>
    <name evidence="2" type="ORF">S12H4_00907</name>
</gene>
<name>X1PVF5_9ZZZZ</name>
<feature type="compositionally biased region" description="Basic and acidic residues" evidence="1">
    <location>
        <begin position="373"/>
        <end position="387"/>
    </location>
</feature>